<evidence type="ECO:0000256" key="3">
    <source>
        <dbReference type="ARBA" id="ARBA00008883"/>
    </source>
</evidence>
<dbReference type="AlphaFoldDB" id="A0A1R1I921"/>
<evidence type="ECO:0000256" key="11">
    <source>
        <dbReference type="ARBA" id="ARBA00022840"/>
    </source>
</evidence>
<dbReference type="Proteomes" id="UP000187526">
    <property type="component" value="Unassembled WGS sequence"/>
</dbReference>
<dbReference type="Pfam" id="PF13807">
    <property type="entry name" value="GNVR"/>
    <property type="match status" value="1"/>
</dbReference>
<feature type="domain" description="AAA" evidence="19">
    <location>
        <begin position="547"/>
        <end position="693"/>
    </location>
</feature>
<dbReference type="InterPro" id="IPR005702">
    <property type="entry name" value="Wzc-like_C"/>
</dbReference>
<comment type="caution">
    <text evidence="21">The sequence shown here is derived from an EMBL/GenBank/DDBJ whole genome shotgun (WGS) entry which is preliminary data.</text>
</comment>
<keyword evidence="22" id="KW-1185">Reference proteome</keyword>
<dbReference type="Gene3D" id="3.40.50.300">
    <property type="entry name" value="P-loop containing nucleotide triphosphate hydrolases"/>
    <property type="match status" value="1"/>
</dbReference>
<reference evidence="21 22" key="1">
    <citation type="submission" date="2016-10" db="EMBL/GenBank/DDBJ databases">
        <title>Alkaliphiles isolated from bioreactors.</title>
        <authorList>
            <person name="Salah Z."/>
            <person name="Rout S.P."/>
            <person name="Humphreys P.N."/>
        </authorList>
    </citation>
    <scope>NUCLEOTIDE SEQUENCE [LARGE SCALE GENOMIC DNA]</scope>
    <source>
        <strain evidence="21 22">ZS02</strain>
    </source>
</reference>
<dbReference type="RefSeq" id="WP_076094174.1">
    <property type="nucleotide sequence ID" value="NZ_MTHD01000002.1"/>
</dbReference>
<evidence type="ECO:0000256" key="15">
    <source>
        <dbReference type="ARBA" id="ARBA00051245"/>
    </source>
</evidence>
<keyword evidence="7" id="KW-0808">Transferase</keyword>
<comment type="subcellular location">
    <subcellularLocation>
        <location evidence="1">Cell inner membrane</location>
        <topology evidence="1">Multi-pass membrane protein</topology>
    </subcellularLocation>
</comment>
<evidence type="ECO:0000256" key="17">
    <source>
        <dbReference type="SAM" id="Phobius"/>
    </source>
</evidence>
<evidence type="ECO:0000259" key="20">
    <source>
        <dbReference type="Pfam" id="PF13807"/>
    </source>
</evidence>
<evidence type="ECO:0000259" key="19">
    <source>
        <dbReference type="Pfam" id="PF13614"/>
    </source>
</evidence>
<dbReference type="PANTHER" id="PTHR32309:SF13">
    <property type="entry name" value="FERRIC ENTEROBACTIN TRANSPORT PROTEIN FEPE"/>
    <property type="match status" value="1"/>
</dbReference>
<comment type="similarity">
    <text evidence="2">Belongs to the CpsD/CapB family.</text>
</comment>
<keyword evidence="6" id="KW-0997">Cell inner membrane</keyword>
<dbReference type="GO" id="GO:0005524">
    <property type="term" value="F:ATP binding"/>
    <property type="evidence" value="ECO:0007669"/>
    <property type="project" value="UniProtKB-KW"/>
</dbReference>
<dbReference type="Pfam" id="PF02706">
    <property type="entry name" value="Wzz"/>
    <property type="match status" value="1"/>
</dbReference>
<keyword evidence="10" id="KW-0418">Kinase</keyword>
<evidence type="ECO:0000313" key="21">
    <source>
        <dbReference type="EMBL" id="OMG55266.1"/>
    </source>
</evidence>
<name>A0A1R1I921_9RHOO</name>
<keyword evidence="11" id="KW-0067">ATP-binding</keyword>
<comment type="similarity">
    <text evidence="3">Belongs to the etk/wzc family.</text>
</comment>
<feature type="domain" description="Tyrosine-protein kinase G-rich" evidence="20">
    <location>
        <begin position="396"/>
        <end position="467"/>
    </location>
</feature>
<dbReference type="InterPro" id="IPR003856">
    <property type="entry name" value="LPS_length_determ_N"/>
</dbReference>
<dbReference type="EC" id="2.7.10.2" evidence="4"/>
<sequence>MTQQSSSESENHKSLFLHDPDDLEEKLELLEYWRSIVKRKKQIIGFGLVVALLAAVIVFVMTPVYRSTATVLIESNKANLLSIEDVYSGISQNREHFQTQVEIIKSREVAIKTIGKLKLWEHEEFDPRAKGDSWRASIGFSDEPKEWTEKLLAEAVYDNFSRRLSVEPIRLSQLARVSFESSDAELAARAANAAAEVYIENDLEARFRLTRQATSWLQDQLTDLRKKLNESEKTLQEFREREGIVDLKSVTQSGAGRQIEEVMGRLVEARMKRAEAENSYKQIKSAPKGADLTSLPAVLRNPIVADAKRAEGIAERKLSEVSQRYGKEHPRYVQAEGELESARDNLRRQVDSVIASVIREYEVARGTESTLEGVLNSAKGSVQTLNRKEGELSIYEREVEASRQMYDMFIKRTKETNVAGDLQTAIARVVDPAVVQAAPVKPKKAQIVVIAFVLGIFLGMLAALLRDRLDNTLKTTEDVELRLKQPILTTLPLLSREEVGRTQTARIFLDQPKSVYAEAIRTARTGVLLSGIDLPRRTLLVTSSVPGEGKTTFSINLAIAHAHTKKTLLIDADMRRPAISKGLEMQPGAKGLSNFVSGSATLQECMIPVEGSTLMLMPAGSVPPNPLELLLSQRFKDTLEHLGKHFEVIIIDSPPVELVSDALVIAAVADGTIYVTKAESTPYQIARKGIQRIRRTGGQILGVVLSQFDVAKAEKYYGDYSGYGKYGYGQAGYEGGYGPAYGEESSKT</sequence>
<keyword evidence="12 17" id="KW-1133">Transmembrane helix</keyword>
<feature type="transmembrane region" description="Helical" evidence="17">
    <location>
        <begin position="43"/>
        <end position="65"/>
    </location>
</feature>
<evidence type="ECO:0000256" key="12">
    <source>
        <dbReference type="ARBA" id="ARBA00022989"/>
    </source>
</evidence>
<accession>A0A1R1I921</accession>
<evidence type="ECO:0000259" key="18">
    <source>
        <dbReference type="Pfam" id="PF02706"/>
    </source>
</evidence>
<gene>
    <name evidence="21" type="ORF">BJN45_06780</name>
</gene>
<evidence type="ECO:0000256" key="7">
    <source>
        <dbReference type="ARBA" id="ARBA00022679"/>
    </source>
</evidence>
<dbReference type="InterPro" id="IPR027417">
    <property type="entry name" value="P-loop_NTPase"/>
</dbReference>
<proteinExistence type="inferred from homology"/>
<evidence type="ECO:0000256" key="8">
    <source>
        <dbReference type="ARBA" id="ARBA00022692"/>
    </source>
</evidence>
<feature type="transmembrane region" description="Helical" evidence="17">
    <location>
        <begin position="445"/>
        <end position="465"/>
    </location>
</feature>
<evidence type="ECO:0000256" key="9">
    <source>
        <dbReference type="ARBA" id="ARBA00022741"/>
    </source>
</evidence>
<dbReference type="PANTHER" id="PTHR32309">
    <property type="entry name" value="TYROSINE-PROTEIN KINASE"/>
    <property type="match status" value="1"/>
</dbReference>
<dbReference type="GO" id="GO:0005886">
    <property type="term" value="C:plasma membrane"/>
    <property type="evidence" value="ECO:0007669"/>
    <property type="project" value="UniProtKB-SubCell"/>
</dbReference>
<keyword evidence="8 17" id="KW-0812">Transmembrane</keyword>
<dbReference type="NCBIfam" id="TIGR01007">
    <property type="entry name" value="eps_fam"/>
    <property type="match status" value="1"/>
</dbReference>
<evidence type="ECO:0000256" key="13">
    <source>
        <dbReference type="ARBA" id="ARBA00023136"/>
    </source>
</evidence>
<evidence type="ECO:0000256" key="2">
    <source>
        <dbReference type="ARBA" id="ARBA00007316"/>
    </source>
</evidence>
<dbReference type="SUPFAM" id="SSF52540">
    <property type="entry name" value="P-loop containing nucleoside triphosphate hydrolases"/>
    <property type="match status" value="1"/>
</dbReference>
<dbReference type="InterPro" id="IPR025669">
    <property type="entry name" value="AAA_dom"/>
</dbReference>
<evidence type="ECO:0000256" key="10">
    <source>
        <dbReference type="ARBA" id="ARBA00022777"/>
    </source>
</evidence>
<dbReference type="STRING" id="418702.BJN45_06780"/>
<evidence type="ECO:0000256" key="1">
    <source>
        <dbReference type="ARBA" id="ARBA00004429"/>
    </source>
</evidence>
<dbReference type="InterPro" id="IPR050445">
    <property type="entry name" value="Bact_polysacc_biosynth/exp"/>
</dbReference>
<evidence type="ECO:0000256" key="6">
    <source>
        <dbReference type="ARBA" id="ARBA00022519"/>
    </source>
</evidence>
<dbReference type="CDD" id="cd05387">
    <property type="entry name" value="BY-kinase"/>
    <property type="match status" value="1"/>
</dbReference>
<evidence type="ECO:0000256" key="14">
    <source>
        <dbReference type="ARBA" id="ARBA00023137"/>
    </source>
</evidence>
<dbReference type="Pfam" id="PF13614">
    <property type="entry name" value="AAA_31"/>
    <property type="match status" value="1"/>
</dbReference>
<comment type="catalytic activity">
    <reaction evidence="15">
        <text>L-tyrosyl-[protein] + ATP = O-phospho-L-tyrosyl-[protein] + ADP + H(+)</text>
        <dbReference type="Rhea" id="RHEA:10596"/>
        <dbReference type="Rhea" id="RHEA-COMP:10136"/>
        <dbReference type="Rhea" id="RHEA-COMP:20101"/>
        <dbReference type="ChEBI" id="CHEBI:15378"/>
        <dbReference type="ChEBI" id="CHEBI:30616"/>
        <dbReference type="ChEBI" id="CHEBI:46858"/>
        <dbReference type="ChEBI" id="CHEBI:61978"/>
        <dbReference type="ChEBI" id="CHEBI:456216"/>
        <dbReference type="EC" id="2.7.10.2"/>
    </reaction>
</comment>
<protein>
    <recommendedName>
        <fullName evidence="4">non-specific protein-tyrosine kinase</fullName>
        <ecNumber evidence="4">2.7.10.2</ecNumber>
    </recommendedName>
</protein>
<dbReference type="EMBL" id="MTHD01000002">
    <property type="protein sequence ID" value="OMG55266.1"/>
    <property type="molecule type" value="Genomic_DNA"/>
</dbReference>
<dbReference type="InterPro" id="IPR032807">
    <property type="entry name" value="GNVR"/>
</dbReference>
<keyword evidence="16" id="KW-0175">Coiled coil</keyword>
<evidence type="ECO:0000256" key="4">
    <source>
        <dbReference type="ARBA" id="ARBA00011903"/>
    </source>
</evidence>
<dbReference type="OrthoDB" id="9808257at2"/>
<evidence type="ECO:0000256" key="16">
    <source>
        <dbReference type="SAM" id="Coils"/>
    </source>
</evidence>
<evidence type="ECO:0000256" key="5">
    <source>
        <dbReference type="ARBA" id="ARBA00022475"/>
    </source>
</evidence>
<keyword evidence="5" id="KW-1003">Cell membrane</keyword>
<keyword evidence="13 17" id="KW-0472">Membrane</keyword>
<keyword evidence="14" id="KW-0829">Tyrosine-protein kinase</keyword>
<feature type="domain" description="Polysaccharide chain length determinant N-terminal" evidence="18">
    <location>
        <begin position="26"/>
        <end position="116"/>
    </location>
</feature>
<evidence type="ECO:0000313" key="22">
    <source>
        <dbReference type="Proteomes" id="UP000187526"/>
    </source>
</evidence>
<feature type="coiled-coil region" evidence="16">
    <location>
        <begin position="221"/>
        <end position="286"/>
    </location>
</feature>
<organism evidence="21 22">
    <name type="scientific">Azonexus hydrophilus</name>
    <dbReference type="NCBI Taxonomy" id="418702"/>
    <lineage>
        <taxon>Bacteria</taxon>
        <taxon>Pseudomonadati</taxon>
        <taxon>Pseudomonadota</taxon>
        <taxon>Betaproteobacteria</taxon>
        <taxon>Rhodocyclales</taxon>
        <taxon>Azonexaceae</taxon>
        <taxon>Azonexus</taxon>
    </lineage>
</organism>
<keyword evidence="9" id="KW-0547">Nucleotide-binding</keyword>
<dbReference type="GO" id="GO:0004715">
    <property type="term" value="F:non-membrane spanning protein tyrosine kinase activity"/>
    <property type="evidence" value="ECO:0007669"/>
    <property type="project" value="UniProtKB-EC"/>
</dbReference>